<sequence>MKQKPPLATRTPYKWPIERNAGFIERQNYVPFYPDIDPNLKSNYKKIIRTEKKFSYNEFYSTMKEINGNNEEEPYTRTDVAPRITASAPSIGFSKLPPLGRAPANLPPKVTFQNQNSQGTLEESSFYSSDGSQMLGVPLRKIPKMSPLQKKGEIQYVQKISELSTYDRISPNRISIYNFQKKHKPLIKTQDSQKSSIMTRKWKRKRLIFNRYQHQKSQNATTNLPKFQVSSSPTFLPTATFKTSQTINS</sequence>
<evidence type="ECO:0000313" key="1">
    <source>
        <dbReference type="EMBL" id="CAI2376373.1"/>
    </source>
</evidence>
<protein>
    <submittedName>
        <fullName evidence="1">Uncharacterized protein</fullName>
    </submittedName>
</protein>
<dbReference type="AlphaFoldDB" id="A0AAD2D1J7"/>
<proteinExistence type="predicted"/>
<comment type="caution">
    <text evidence="1">The sequence shown here is derived from an EMBL/GenBank/DDBJ whole genome shotgun (WGS) entry which is preliminary data.</text>
</comment>
<name>A0AAD2D1J7_EUPCR</name>
<gene>
    <name evidence="1" type="ORF">ECRASSUSDP1_LOCUS17742</name>
</gene>
<keyword evidence="2" id="KW-1185">Reference proteome</keyword>
<organism evidence="1 2">
    <name type="scientific">Euplotes crassus</name>
    <dbReference type="NCBI Taxonomy" id="5936"/>
    <lineage>
        <taxon>Eukaryota</taxon>
        <taxon>Sar</taxon>
        <taxon>Alveolata</taxon>
        <taxon>Ciliophora</taxon>
        <taxon>Intramacronucleata</taxon>
        <taxon>Spirotrichea</taxon>
        <taxon>Hypotrichia</taxon>
        <taxon>Euplotida</taxon>
        <taxon>Euplotidae</taxon>
        <taxon>Moneuplotes</taxon>
    </lineage>
</organism>
<dbReference type="Proteomes" id="UP001295684">
    <property type="component" value="Unassembled WGS sequence"/>
</dbReference>
<evidence type="ECO:0000313" key="2">
    <source>
        <dbReference type="Proteomes" id="UP001295684"/>
    </source>
</evidence>
<dbReference type="EMBL" id="CAMPGE010017928">
    <property type="protein sequence ID" value="CAI2376373.1"/>
    <property type="molecule type" value="Genomic_DNA"/>
</dbReference>
<reference evidence="1" key="1">
    <citation type="submission" date="2023-07" db="EMBL/GenBank/DDBJ databases">
        <authorList>
            <consortium name="AG Swart"/>
            <person name="Singh M."/>
            <person name="Singh A."/>
            <person name="Seah K."/>
            <person name="Emmerich C."/>
        </authorList>
    </citation>
    <scope>NUCLEOTIDE SEQUENCE</scope>
    <source>
        <strain evidence="1">DP1</strain>
    </source>
</reference>
<accession>A0AAD2D1J7</accession>